<name>A0A445J5N5_GLYSO</name>
<sequence length="260" mass="28843">MLITAISALSQNLHTLNHTLKLLLLQMNHRDKPKHFPTQPSDLHLLFPCSRHTESLLATLQCLAIRILAAAVARQSTFPERHELLREIRIVLARAEEEALAPVQQRHRQVRDRARFRSRRSFLSPEAVPYLASLVVERRRFYRRRGNADDVAGDGEEVRGDVPEFGLAFGGGGGCGGGGADGGGVRDIDARVPEAVAELPNLKLQQVRKRNELTQLSQALPEIGGSSLRRGFVGGASFELFNDCFNFREATVVSHRVSVE</sequence>
<dbReference type="AlphaFoldDB" id="A0A445J5N5"/>
<organism evidence="1 2">
    <name type="scientific">Glycine soja</name>
    <name type="common">Wild soybean</name>
    <dbReference type="NCBI Taxonomy" id="3848"/>
    <lineage>
        <taxon>Eukaryota</taxon>
        <taxon>Viridiplantae</taxon>
        <taxon>Streptophyta</taxon>
        <taxon>Embryophyta</taxon>
        <taxon>Tracheophyta</taxon>
        <taxon>Spermatophyta</taxon>
        <taxon>Magnoliopsida</taxon>
        <taxon>eudicotyledons</taxon>
        <taxon>Gunneridae</taxon>
        <taxon>Pentapetalae</taxon>
        <taxon>rosids</taxon>
        <taxon>fabids</taxon>
        <taxon>Fabales</taxon>
        <taxon>Fabaceae</taxon>
        <taxon>Papilionoideae</taxon>
        <taxon>50 kb inversion clade</taxon>
        <taxon>NPAAA clade</taxon>
        <taxon>indigoferoid/millettioid clade</taxon>
        <taxon>Phaseoleae</taxon>
        <taxon>Glycine</taxon>
        <taxon>Glycine subgen. Soja</taxon>
    </lineage>
</organism>
<accession>A0A445J5N5</accession>
<protein>
    <submittedName>
        <fullName evidence="1">Uncharacterized protein</fullName>
    </submittedName>
</protein>
<dbReference type="EMBL" id="QZWG01000009">
    <property type="protein sequence ID" value="RZB93704.1"/>
    <property type="molecule type" value="Genomic_DNA"/>
</dbReference>
<comment type="caution">
    <text evidence="1">The sequence shown here is derived from an EMBL/GenBank/DDBJ whole genome shotgun (WGS) entry which is preliminary data.</text>
</comment>
<proteinExistence type="predicted"/>
<keyword evidence="2" id="KW-1185">Reference proteome</keyword>
<evidence type="ECO:0000313" key="1">
    <source>
        <dbReference type="EMBL" id="RZB93704.1"/>
    </source>
</evidence>
<dbReference type="Proteomes" id="UP000289340">
    <property type="component" value="Chromosome 9"/>
</dbReference>
<gene>
    <name evidence="1" type="ORF">D0Y65_025175</name>
</gene>
<evidence type="ECO:0000313" key="2">
    <source>
        <dbReference type="Proteomes" id="UP000289340"/>
    </source>
</evidence>
<reference evidence="1 2" key="1">
    <citation type="submission" date="2018-09" db="EMBL/GenBank/DDBJ databases">
        <title>A high-quality reference genome of wild soybean provides a powerful tool to mine soybean genomes.</title>
        <authorList>
            <person name="Xie M."/>
            <person name="Chung C.Y.L."/>
            <person name="Li M.-W."/>
            <person name="Wong F.-L."/>
            <person name="Chan T.-F."/>
            <person name="Lam H.-M."/>
        </authorList>
    </citation>
    <scope>NUCLEOTIDE SEQUENCE [LARGE SCALE GENOMIC DNA]</scope>
    <source>
        <strain evidence="2">cv. W05</strain>
        <tissue evidence="1">Hypocotyl of etiolated seedlings</tissue>
    </source>
</reference>